<evidence type="ECO:0000256" key="5">
    <source>
        <dbReference type="SAM" id="Phobius"/>
    </source>
</evidence>
<gene>
    <name evidence="6" type="ORF">WJX74_005289</name>
</gene>
<dbReference type="PANTHER" id="PTHR12242">
    <property type="entry name" value="OS02G0130600 PROTEIN-RELATED"/>
    <property type="match status" value="1"/>
</dbReference>
<proteinExistence type="predicted"/>
<protein>
    <submittedName>
        <fullName evidence="6">Uncharacterized protein</fullName>
    </submittedName>
</protein>
<dbReference type="AlphaFoldDB" id="A0AAW1SER5"/>
<dbReference type="GO" id="GO:0012505">
    <property type="term" value="C:endomembrane system"/>
    <property type="evidence" value="ECO:0007669"/>
    <property type="project" value="UniProtKB-SubCell"/>
</dbReference>
<evidence type="ECO:0000256" key="3">
    <source>
        <dbReference type="ARBA" id="ARBA00022989"/>
    </source>
</evidence>
<dbReference type="Pfam" id="PF04750">
    <property type="entry name" value="Far-17a_AIG1"/>
    <property type="match status" value="1"/>
</dbReference>
<dbReference type="GO" id="GO:0016020">
    <property type="term" value="C:membrane"/>
    <property type="evidence" value="ECO:0007669"/>
    <property type="project" value="InterPro"/>
</dbReference>
<dbReference type="EMBL" id="JALJOS010000001">
    <property type="protein sequence ID" value="KAK9844666.1"/>
    <property type="molecule type" value="Genomic_DNA"/>
</dbReference>
<reference evidence="6 7" key="1">
    <citation type="journal article" date="2024" name="Nat. Commun.">
        <title>Phylogenomics reveals the evolutionary origins of lichenization in chlorophyte algae.</title>
        <authorList>
            <person name="Puginier C."/>
            <person name="Libourel C."/>
            <person name="Otte J."/>
            <person name="Skaloud P."/>
            <person name="Haon M."/>
            <person name="Grisel S."/>
            <person name="Petersen M."/>
            <person name="Berrin J.G."/>
            <person name="Delaux P.M."/>
            <person name="Dal Grande F."/>
            <person name="Keller J."/>
        </authorList>
    </citation>
    <scope>NUCLEOTIDE SEQUENCE [LARGE SCALE GENOMIC DNA]</scope>
    <source>
        <strain evidence="6 7">SAG 2145</strain>
    </source>
</reference>
<comment type="subcellular location">
    <subcellularLocation>
        <location evidence="1">Endomembrane system</location>
        <topology evidence="1">Multi-pass membrane protein</topology>
    </subcellularLocation>
</comment>
<dbReference type="InterPro" id="IPR006838">
    <property type="entry name" value="ADTRP_AIG1"/>
</dbReference>
<feature type="transmembrane region" description="Helical" evidence="5">
    <location>
        <begin position="192"/>
        <end position="212"/>
    </location>
</feature>
<evidence type="ECO:0000313" key="6">
    <source>
        <dbReference type="EMBL" id="KAK9844666.1"/>
    </source>
</evidence>
<accession>A0AAW1SER5</accession>
<dbReference type="Proteomes" id="UP001438707">
    <property type="component" value="Unassembled WGS sequence"/>
</dbReference>
<evidence type="ECO:0000256" key="2">
    <source>
        <dbReference type="ARBA" id="ARBA00022692"/>
    </source>
</evidence>
<evidence type="ECO:0000256" key="4">
    <source>
        <dbReference type="ARBA" id="ARBA00023136"/>
    </source>
</evidence>
<keyword evidence="3 5" id="KW-1133">Transmembrane helix</keyword>
<evidence type="ECO:0000256" key="1">
    <source>
        <dbReference type="ARBA" id="ARBA00004127"/>
    </source>
</evidence>
<feature type="transmembrane region" description="Helical" evidence="5">
    <location>
        <begin position="232"/>
        <end position="254"/>
    </location>
</feature>
<organism evidence="6 7">
    <name type="scientific">Apatococcus lobatus</name>
    <dbReference type="NCBI Taxonomy" id="904363"/>
    <lineage>
        <taxon>Eukaryota</taxon>
        <taxon>Viridiplantae</taxon>
        <taxon>Chlorophyta</taxon>
        <taxon>core chlorophytes</taxon>
        <taxon>Trebouxiophyceae</taxon>
        <taxon>Chlorellales</taxon>
        <taxon>Chlorellaceae</taxon>
        <taxon>Apatococcus</taxon>
    </lineage>
</organism>
<keyword evidence="7" id="KW-1185">Reference proteome</keyword>
<feature type="transmembrane region" description="Helical" evidence="5">
    <location>
        <begin position="165"/>
        <end position="185"/>
    </location>
</feature>
<sequence length="272" mass="31025">MLEFWPVYFVEAAGFGQAAWLLSKRPWNPSRQGAKDATNEAVSASSTGSPRLLLAFRAFVAVWSLVVGGRQLLAKGPIVLKFYTVWNWWLMTAFFWLAAAASIQGQMKKSVSSSTANRVGRAAIILYHMNSTTVWIVDVLCWALLVPMLTSDPDQQLVAFWKSQFYNFTSYNMHAANAVFMLLELALNRIPFYPYMLGYVGLWSTIYGLWSITHYFIFGRWLYPFLDAAKPWAAFCYLGIFLVHWIFTGIHLGLHRLKMRLAPALNLQLKID</sequence>
<evidence type="ECO:0000313" key="7">
    <source>
        <dbReference type="Proteomes" id="UP001438707"/>
    </source>
</evidence>
<feature type="transmembrane region" description="Helical" evidence="5">
    <location>
        <begin position="52"/>
        <end position="73"/>
    </location>
</feature>
<comment type="caution">
    <text evidence="6">The sequence shown here is derived from an EMBL/GenBank/DDBJ whole genome shotgun (WGS) entry which is preliminary data.</text>
</comment>
<feature type="transmembrane region" description="Helical" evidence="5">
    <location>
        <begin position="6"/>
        <end position="23"/>
    </location>
</feature>
<feature type="transmembrane region" description="Helical" evidence="5">
    <location>
        <begin position="124"/>
        <end position="145"/>
    </location>
</feature>
<name>A0AAW1SER5_9CHLO</name>
<dbReference type="PANTHER" id="PTHR12242:SF22">
    <property type="entry name" value="OS02G0130600 PROTEIN"/>
    <property type="match status" value="1"/>
</dbReference>
<feature type="transmembrane region" description="Helical" evidence="5">
    <location>
        <begin position="85"/>
        <end position="103"/>
    </location>
</feature>
<keyword evidence="4 5" id="KW-0472">Membrane</keyword>
<keyword evidence="2 5" id="KW-0812">Transmembrane</keyword>